<reference evidence="4 6" key="1">
    <citation type="journal article" date="2017" name="Nature">
        <title>The sunflower genome provides insights into oil metabolism, flowering and Asterid evolution.</title>
        <authorList>
            <person name="Badouin H."/>
            <person name="Gouzy J."/>
            <person name="Grassa C.J."/>
            <person name="Murat F."/>
            <person name="Staton S.E."/>
            <person name="Cottret L."/>
            <person name="Lelandais-Briere C."/>
            <person name="Owens G.L."/>
            <person name="Carrere S."/>
            <person name="Mayjonade B."/>
            <person name="Legrand L."/>
            <person name="Gill N."/>
            <person name="Kane N.C."/>
            <person name="Bowers J.E."/>
            <person name="Hubner S."/>
            <person name="Bellec A."/>
            <person name="Berard A."/>
            <person name="Berges H."/>
            <person name="Blanchet N."/>
            <person name="Boniface M.C."/>
            <person name="Brunel D."/>
            <person name="Catrice O."/>
            <person name="Chaidir N."/>
            <person name="Claudel C."/>
            <person name="Donnadieu C."/>
            <person name="Faraut T."/>
            <person name="Fievet G."/>
            <person name="Helmstetter N."/>
            <person name="King M."/>
            <person name="Knapp S.J."/>
            <person name="Lai Z."/>
            <person name="Le Paslier M.C."/>
            <person name="Lippi Y."/>
            <person name="Lorenzon L."/>
            <person name="Mandel J.R."/>
            <person name="Marage G."/>
            <person name="Marchand G."/>
            <person name="Marquand E."/>
            <person name="Bret-Mestries E."/>
            <person name="Morien E."/>
            <person name="Nambeesan S."/>
            <person name="Nguyen T."/>
            <person name="Pegot-Espagnet P."/>
            <person name="Pouilly N."/>
            <person name="Raftis F."/>
            <person name="Sallet E."/>
            <person name="Schiex T."/>
            <person name="Thomas J."/>
            <person name="Vandecasteele C."/>
            <person name="Vares D."/>
            <person name="Vear F."/>
            <person name="Vautrin S."/>
            <person name="Crespi M."/>
            <person name="Mangin B."/>
            <person name="Burke J.M."/>
            <person name="Salse J."/>
            <person name="Munos S."/>
            <person name="Vincourt P."/>
            <person name="Rieseberg L.H."/>
            <person name="Langlade N.B."/>
        </authorList>
    </citation>
    <scope>NUCLEOTIDE SEQUENCE [LARGE SCALE GENOMIC DNA]</scope>
    <source>
        <strain evidence="6">cv. SF193</strain>
        <tissue evidence="4">Leaves</tissue>
    </source>
</reference>
<feature type="compositionally biased region" description="Polar residues" evidence="1">
    <location>
        <begin position="439"/>
        <end position="449"/>
    </location>
</feature>
<dbReference type="PANTHER" id="PTHR31680">
    <property type="entry name" value="LONGIFOLIA PROTEIN"/>
    <property type="match status" value="1"/>
</dbReference>
<dbReference type="OrthoDB" id="769613at2759"/>
<evidence type="ECO:0000259" key="3">
    <source>
        <dbReference type="Pfam" id="PF14383"/>
    </source>
</evidence>
<feature type="domain" description="DUF4378" evidence="2">
    <location>
        <begin position="660"/>
        <end position="834"/>
    </location>
</feature>
<proteinExistence type="predicted"/>
<evidence type="ECO:0000259" key="2">
    <source>
        <dbReference type="Pfam" id="PF14309"/>
    </source>
</evidence>
<accession>A0A251RPU0</accession>
<gene>
    <name evidence="5" type="ORF">HannXRQ_Chr17g0550241</name>
    <name evidence="4" type="ORF">HanXRQr2_Chr08g0357271</name>
</gene>
<organism evidence="5 6">
    <name type="scientific">Helianthus annuus</name>
    <name type="common">Common sunflower</name>
    <dbReference type="NCBI Taxonomy" id="4232"/>
    <lineage>
        <taxon>Eukaryota</taxon>
        <taxon>Viridiplantae</taxon>
        <taxon>Streptophyta</taxon>
        <taxon>Embryophyta</taxon>
        <taxon>Tracheophyta</taxon>
        <taxon>Spermatophyta</taxon>
        <taxon>Magnoliopsida</taxon>
        <taxon>eudicotyledons</taxon>
        <taxon>Gunneridae</taxon>
        <taxon>Pentapetalae</taxon>
        <taxon>asterids</taxon>
        <taxon>campanulids</taxon>
        <taxon>Asterales</taxon>
        <taxon>Asteraceae</taxon>
        <taxon>Asteroideae</taxon>
        <taxon>Heliantheae alliance</taxon>
        <taxon>Heliantheae</taxon>
        <taxon>Helianthus</taxon>
    </lineage>
</organism>
<feature type="region of interest" description="Disordered" evidence="1">
    <location>
        <begin position="43"/>
        <end position="101"/>
    </location>
</feature>
<dbReference type="EMBL" id="CM007906">
    <property type="protein sequence ID" value="OTF86386.1"/>
    <property type="molecule type" value="Genomic_DNA"/>
</dbReference>
<dbReference type="GO" id="GO:0051513">
    <property type="term" value="P:regulation of monopolar cell growth"/>
    <property type="evidence" value="ECO:0007669"/>
    <property type="project" value="InterPro"/>
</dbReference>
<dbReference type="Pfam" id="PF14309">
    <property type="entry name" value="DUF4378"/>
    <property type="match status" value="1"/>
</dbReference>
<reference evidence="5" key="2">
    <citation type="submission" date="2017-02" db="EMBL/GenBank/DDBJ databases">
        <title>Sunflower complete genome.</title>
        <authorList>
            <person name="Langlade N."/>
            <person name="Munos S."/>
        </authorList>
    </citation>
    <scope>NUCLEOTIDE SEQUENCE [LARGE SCALE GENOMIC DNA]</scope>
    <source>
        <tissue evidence="5">Leaves</tissue>
    </source>
</reference>
<dbReference type="AlphaFoldDB" id="A0A251RPU0"/>
<feature type="domain" description="DUF3741" evidence="3">
    <location>
        <begin position="233"/>
        <end position="253"/>
    </location>
</feature>
<dbReference type="EMBL" id="MNCJ02000323">
    <property type="protein sequence ID" value="KAF5796902.1"/>
    <property type="molecule type" value="Genomic_DNA"/>
</dbReference>
<dbReference type="InterPro" id="IPR033334">
    <property type="entry name" value="LNG1/2"/>
</dbReference>
<feature type="compositionally biased region" description="Low complexity" evidence="1">
    <location>
        <begin position="89"/>
        <end position="101"/>
    </location>
</feature>
<dbReference type="InParanoid" id="A0A251RPU0"/>
<reference evidence="4" key="3">
    <citation type="submission" date="2020-06" db="EMBL/GenBank/DDBJ databases">
        <title>Helianthus annuus Genome sequencing and assembly Release 2.</title>
        <authorList>
            <person name="Gouzy J."/>
            <person name="Langlade N."/>
            <person name="Munos S."/>
        </authorList>
    </citation>
    <scope>NUCLEOTIDE SEQUENCE</scope>
    <source>
        <tissue evidence="4">Leaves</tissue>
    </source>
</reference>
<dbReference type="InterPro" id="IPR025486">
    <property type="entry name" value="DUF4378"/>
</dbReference>
<dbReference type="InterPro" id="IPR032795">
    <property type="entry name" value="DUF3741-assoc"/>
</dbReference>
<dbReference type="PANTHER" id="PTHR31680:SF4">
    <property type="entry name" value="LONGIFOLIA PROTEIN"/>
    <property type="match status" value="1"/>
</dbReference>
<dbReference type="Pfam" id="PF14383">
    <property type="entry name" value="VARLMGL"/>
    <property type="match status" value="1"/>
</dbReference>
<feature type="compositionally biased region" description="Polar residues" evidence="1">
    <location>
        <begin position="411"/>
        <end position="432"/>
    </location>
</feature>
<dbReference type="STRING" id="4232.A0A251RPU0"/>
<evidence type="ECO:0000313" key="6">
    <source>
        <dbReference type="Proteomes" id="UP000215914"/>
    </source>
</evidence>
<keyword evidence="6" id="KW-1185">Reference proteome</keyword>
<evidence type="ECO:0000313" key="5">
    <source>
        <dbReference type="EMBL" id="OTF86386.1"/>
    </source>
</evidence>
<name>A0A251RPU0_HELAN</name>
<feature type="compositionally biased region" description="Basic and acidic residues" evidence="1">
    <location>
        <begin position="76"/>
        <end position="88"/>
    </location>
</feature>
<dbReference type="OMA" id="KPECCLE"/>
<evidence type="ECO:0000256" key="1">
    <source>
        <dbReference type="SAM" id="MobiDB-lite"/>
    </source>
</evidence>
<dbReference type="FunCoup" id="A0A251RPU0">
    <property type="interactions" value="2763"/>
</dbReference>
<dbReference type="Gramene" id="mRNA:HanXRQr2_Chr08g0357271">
    <property type="protein sequence ID" value="mRNA:HanXRQr2_Chr08g0357271"/>
    <property type="gene ID" value="HanXRQr2_Chr08g0357271"/>
</dbReference>
<protein>
    <submittedName>
        <fullName evidence="5">Putative DUF3741-associated sequence motif protein</fullName>
    </submittedName>
</protein>
<evidence type="ECO:0000313" key="4">
    <source>
        <dbReference type="EMBL" id="KAF5796902.1"/>
    </source>
</evidence>
<sequence>MTARILHSLSGDNTDLPKQIGCMSGVFQVFDRHQIVSGRRISDCSPKRLHSGSPHFDYGTPERESSNSYERPSVIVHDKNRTSTESSRDSFSSMSRSSSFSSLDCNIKTTTHQEPEQTMFPKTPSRDSLTRQSCQGVDFRGVVKDSMYRHNPTVKDYGPDRLVDYRESLDALAKFQESSWYYNEPRQLSTSKSYQLRDGSSLSVPKDCPRFSYDAWETNRLSPSYADQGALQSRQPSVVAKLMGLDAFPDSSSANQKESGVENAKTVGPIKMHTCSRISPWKQRDGARSPQRPVTRAMRSPTIIHSPFSSVYSEVDKRLKDLEFTETGKELTALKQILEAMQLTETRKEGTQTMLKRQPVSTQNEHLRELNNVRAYESPIVIIKPVNDFSIGDRKIFRSNSPKSTRRENTVNDTAIKSGGRQTRTTPGLTKQQLKKESATTSGKSSGSISPRLPQKRQSRLPTPPLDSGKLRKQSAKQVSESRSPAGRRSKYSNIRQNDGQHRDVKGESKMLSYRETQVSHEVVNIPEFSEETENMQSPISMPEKSTLLVRDQELLGPEYPSPVSVLDDGIYSEDSPSPVKHKLKTLKDDADQGIKDEWQAPDVIPDTLSSGITSKVNRKKLQDIEHLVQKLTKLGSGHNEAHTDYIASLCENTKADDMYISEILLASGLLLRDLGSNLTTFQFHSSGHPINPELFLVLEQTKFSYLTKQEPNAPKKIIKKERNHRKLVFDAVNEILAGKLNSNLPVPFQTSFKLVKKTFNTQKLLRELCLEIEQLQVQNKKEDISLEEEDDGMKSVLWEEVLNRGESWTDYDGEIPIITLDVERLIFKDLVNEVVLGEAADGRRIKPGRRCRQLFSK</sequence>
<dbReference type="Proteomes" id="UP000215914">
    <property type="component" value="Chromosome 17"/>
</dbReference>
<feature type="region of interest" description="Disordered" evidence="1">
    <location>
        <begin position="394"/>
        <end position="505"/>
    </location>
</feature>